<organism evidence="1 2">
    <name type="scientific">Periplaneta americana</name>
    <name type="common">American cockroach</name>
    <name type="synonym">Blatta americana</name>
    <dbReference type="NCBI Taxonomy" id="6978"/>
    <lineage>
        <taxon>Eukaryota</taxon>
        <taxon>Metazoa</taxon>
        <taxon>Ecdysozoa</taxon>
        <taxon>Arthropoda</taxon>
        <taxon>Hexapoda</taxon>
        <taxon>Insecta</taxon>
        <taxon>Pterygota</taxon>
        <taxon>Neoptera</taxon>
        <taxon>Polyneoptera</taxon>
        <taxon>Dictyoptera</taxon>
        <taxon>Blattodea</taxon>
        <taxon>Blattoidea</taxon>
        <taxon>Blattidae</taxon>
        <taxon>Blattinae</taxon>
        <taxon>Periplaneta</taxon>
    </lineage>
</organism>
<gene>
    <name evidence="1" type="ORF">ANN_15369</name>
</gene>
<protein>
    <submittedName>
        <fullName evidence="1">Uncharacterized protein</fullName>
    </submittedName>
</protein>
<accession>A0ABQ8SHB9</accession>
<comment type="caution">
    <text evidence="1">The sequence shown here is derived from an EMBL/GenBank/DDBJ whole genome shotgun (WGS) entry which is preliminary data.</text>
</comment>
<reference evidence="1 2" key="1">
    <citation type="journal article" date="2022" name="Allergy">
        <title>Genome assembly and annotation of Periplaneta americana reveal a comprehensive cockroach allergen profile.</title>
        <authorList>
            <person name="Wang L."/>
            <person name="Xiong Q."/>
            <person name="Saelim N."/>
            <person name="Wang L."/>
            <person name="Nong W."/>
            <person name="Wan A.T."/>
            <person name="Shi M."/>
            <person name="Liu X."/>
            <person name="Cao Q."/>
            <person name="Hui J.H.L."/>
            <person name="Sookrung N."/>
            <person name="Leung T.F."/>
            <person name="Tungtrongchitr A."/>
            <person name="Tsui S.K.W."/>
        </authorList>
    </citation>
    <scope>NUCLEOTIDE SEQUENCE [LARGE SCALE GENOMIC DNA]</scope>
    <source>
        <strain evidence="1">PWHHKU_190912</strain>
    </source>
</reference>
<dbReference type="Proteomes" id="UP001148838">
    <property type="component" value="Unassembled WGS sequence"/>
</dbReference>
<name>A0ABQ8SHB9_PERAM</name>
<proteinExistence type="predicted"/>
<evidence type="ECO:0000313" key="1">
    <source>
        <dbReference type="EMBL" id="KAJ4433112.1"/>
    </source>
</evidence>
<keyword evidence="2" id="KW-1185">Reference proteome</keyword>
<sequence>MSPGSSTESYSAFAHTGLRENPGKNHSQDRDPIAGLCEGDNELVGSLKAILPIRISSTLCGPEWSELLPVTGLNPDLILSAALYRNMITKNISYDSKGENQCLRFWRVSLSKNPVSEHLLPVQLRTIPPNTSRQQSALCVEGKTLALRVSRSLLPVQQYTLQQEDLQLDLYACSPSLSNRYYVIWIAN</sequence>
<evidence type="ECO:0000313" key="2">
    <source>
        <dbReference type="Proteomes" id="UP001148838"/>
    </source>
</evidence>
<dbReference type="EMBL" id="JAJSOF020000027">
    <property type="protein sequence ID" value="KAJ4433112.1"/>
    <property type="molecule type" value="Genomic_DNA"/>
</dbReference>